<evidence type="ECO:0000313" key="1">
    <source>
        <dbReference type="EMBL" id="RCH79127.1"/>
    </source>
</evidence>
<name>A0A367IN63_RHIST</name>
<dbReference type="OrthoDB" id="10269720at2759"/>
<accession>A0A367IN63</accession>
<evidence type="ECO:0008006" key="3">
    <source>
        <dbReference type="Google" id="ProtNLM"/>
    </source>
</evidence>
<sequence length="182" mass="21523">MKFSKKTVTYLGSEDRRACQLVCCNWSKALQAAVYEKVVLDSFSQITSFVCTITTSSCHVGNYVKKLWINEVLGLTVEEWDRLDCFGDLVEFCPYLEELKLLGASGSYWVRVMRERYEGNWRYLNKLQFPTSREEIKWYNYVVLSMRDTIKTIIISDVLLSEEGRLRKRQFDMMMSRLHEFE</sequence>
<proteinExistence type="predicted"/>
<keyword evidence="2" id="KW-1185">Reference proteome</keyword>
<organism evidence="1 2">
    <name type="scientific">Rhizopus stolonifer</name>
    <name type="common">Rhizopus nigricans</name>
    <dbReference type="NCBI Taxonomy" id="4846"/>
    <lineage>
        <taxon>Eukaryota</taxon>
        <taxon>Fungi</taxon>
        <taxon>Fungi incertae sedis</taxon>
        <taxon>Mucoromycota</taxon>
        <taxon>Mucoromycotina</taxon>
        <taxon>Mucoromycetes</taxon>
        <taxon>Mucorales</taxon>
        <taxon>Mucorineae</taxon>
        <taxon>Rhizopodaceae</taxon>
        <taxon>Rhizopus</taxon>
    </lineage>
</organism>
<evidence type="ECO:0000313" key="2">
    <source>
        <dbReference type="Proteomes" id="UP000253551"/>
    </source>
</evidence>
<comment type="caution">
    <text evidence="1">The sequence shown here is derived from an EMBL/GenBank/DDBJ whole genome shotgun (WGS) entry which is preliminary data.</text>
</comment>
<dbReference type="EMBL" id="PJQM01006772">
    <property type="protein sequence ID" value="RCH79127.1"/>
    <property type="molecule type" value="Genomic_DNA"/>
</dbReference>
<dbReference type="AlphaFoldDB" id="A0A367IN63"/>
<dbReference type="Proteomes" id="UP000253551">
    <property type="component" value="Unassembled WGS sequence"/>
</dbReference>
<reference evidence="1 2" key="1">
    <citation type="journal article" date="2018" name="G3 (Bethesda)">
        <title>Phylogenetic and Phylogenomic Definition of Rhizopus Species.</title>
        <authorList>
            <person name="Gryganskyi A.P."/>
            <person name="Golan J."/>
            <person name="Dolatabadi S."/>
            <person name="Mondo S."/>
            <person name="Robb S."/>
            <person name="Idnurm A."/>
            <person name="Muszewska A."/>
            <person name="Steczkiewicz K."/>
            <person name="Masonjones S."/>
            <person name="Liao H.L."/>
            <person name="Gajdeczka M.T."/>
            <person name="Anike F."/>
            <person name="Vuek A."/>
            <person name="Anishchenko I.M."/>
            <person name="Voigt K."/>
            <person name="de Hoog G.S."/>
            <person name="Smith M.E."/>
            <person name="Heitman J."/>
            <person name="Vilgalys R."/>
            <person name="Stajich J.E."/>
        </authorList>
    </citation>
    <scope>NUCLEOTIDE SEQUENCE [LARGE SCALE GENOMIC DNA]</scope>
    <source>
        <strain evidence="1 2">LSU 92-RS-03</strain>
    </source>
</reference>
<protein>
    <recommendedName>
        <fullName evidence="3">F-box domain-containing protein</fullName>
    </recommendedName>
</protein>
<gene>
    <name evidence="1" type="ORF">CU098_007107</name>
</gene>